<evidence type="ECO:0000313" key="3">
    <source>
        <dbReference type="Proteomes" id="UP000218811"/>
    </source>
</evidence>
<dbReference type="Proteomes" id="UP000218811">
    <property type="component" value="Unassembled WGS sequence"/>
</dbReference>
<evidence type="ECO:0000256" key="1">
    <source>
        <dbReference type="SAM" id="MobiDB-lite"/>
    </source>
</evidence>
<name>A0A2H3J9P7_WOLCO</name>
<protein>
    <submittedName>
        <fullName evidence="2">Uncharacterized protein</fullName>
    </submittedName>
</protein>
<sequence length="148" mass="16347">MTVLDHPALETHHPARAKSPGAYDTSSTTQSANIDTVIIICRAISSAAWTQDLADTVERLRVPLGTQQGHQSLRTGFPLAPDPRRWGSVSAPALRLCSRSRSLFISECGGSTRPNSTAFSRSRQLHQSRSAECTRLGCHPYRHLRDKW</sequence>
<reference evidence="2 3" key="1">
    <citation type="journal article" date="2012" name="Science">
        <title>The Paleozoic origin of enzymatic lignin decomposition reconstructed from 31 fungal genomes.</title>
        <authorList>
            <person name="Floudas D."/>
            <person name="Binder M."/>
            <person name="Riley R."/>
            <person name="Barry K."/>
            <person name="Blanchette R.A."/>
            <person name="Henrissat B."/>
            <person name="Martinez A.T."/>
            <person name="Otillar R."/>
            <person name="Spatafora J.W."/>
            <person name="Yadav J.S."/>
            <person name="Aerts A."/>
            <person name="Benoit I."/>
            <person name="Boyd A."/>
            <person name="Carlson A."/>
            <person name="Copeland A."/>
            <person name="Coutinho P.M."/>
            <person name="de Vries R.P."/>
            <person name="Ferreira P."/>
            <person name="Findley K."/>
            <person name="Foster B."/>
            <person name="Gaskell J."/>
            <person name="Glotzer D."/>
            <person name="Gorecki P."/>
            <person name="Heitman J."/>
            <person name="Hesse C."/>
            <person name="Hori C."/>
            <person name="Igarashi K."/>
            <person name="Jurgens J.A."/>
            <person name="Kallen N."/>
            <person name="Kersten P."/>
            <person name="Kohler A."/>
            <person name="Kuees U."/>
            <person name="Kumar T.K.A."/>
            <person name="Kuo A."/>
            <person name="LaButti K."/>
            <person name="Larrondo L.F."/>
            <person name="Lindquist E."/>
            <person name="Ling A."/>
            <person name="Lombard V."/>
            <person name="Lucas S."/>
            <person name="Lundell T."/>
            <person name="Martin R."/>
            <person name="McLaughlin D.J."/>
            <person name="Morgenstern I."/>
            <person name="Morin E."/>
            <person name="Murat C."/>
            <person name="Nagy L.G."/>
            <person name="Nolan M."/>
            <person name="Ohm R.A."/>
            <person name="Patyshakuliyeva A."/>
            <person name="Rokas A."/>
            <person name="Ruiz-Duenas F.J."/>
            <person name="Sabat G."/>
            <person name="Salamov A."/>
            <person name="Samejima M."/>
            <person name="Schmutz J."/>
            <person name="Slot J.C."/>
            <person name="St John F."/>
            <person name="Stenlid J."/>
            <person name="Sun H."/>
            <person name="Sun S."/>
            <person name="Syed K."/>
            <person name="Tsang A."/>
            <person name="Wiebenga A."/>
            <person name="Young D."/>
            <person name="Pisabarro A."/>
            <person name="Eastwood D.C."/>
            <person name="Martin F."/>
            <person name="Cullen D."/>
            <person name="Grigoriev I.V."/>
            <person name="Hibbett D.S."/>
        </authorList>
    </citation>
    <scope>NUCLEOTIDE SEQUENCE [LARGE SCALE GENOMIC DNA]</scope>
    <source>
        <strain evidence="2 3">MD-104</strain>
    </source>
</reference>
<dbReference type="AlphaFoldDB" id="A0A2H3J9P7"/>
<proteinExistence type="predicted"/>
<organism evidence="2 3">
    <name type="scientific">Wolfiporia cocos (strain MD-104)</name>
    <name type="common">Brown rot fungus</name>
    <dbReference type="NCBI Taxonomy" id="742152"/>
    <lineage>
        <taxon>Eukaryota</taxon>
        <taxon>Fungi</taxon>
        <taxon>Dikarya</taxon>
        <taxon>Basidiomycota</taxon>
        <taxon>Agaricomycotina</taxon>
        <taxon>Agaricomycetes</taxon>
        <taxon>Polyporales</taxon>
        <taxon>Phaeolaceae</taxon>
        <taxon>Wolfiporia</taxon>
    </lineage>
</organism>
<feature type="region of interest" description="Disordered" evidence="1">
    <location>
        <begin position="1"/>
        <end position="28"/>
    </location>
</feature>
<keyword evidence="3" id="KW-1185">Reference proteome</keyword>
<dbReference type="EMBL" id="KB467943">
    <property type="protein sequence ID" value="PCH38960.1"/>
    <property type="molecule type" value="Genomic_DNA"/>
</dbReference>
<evidence type="ECO:0000313" key="2">
    <source>
        <dbReference type="EMBL" id="PCH38960.1"/>
    </source>
</evidence>
<accession>A0A2H3J9P7</accession>
<gene>
    <name evidence="2" type="ORF">WOLCODRAFT_29287</name>
</gene>